<name>A0A699QPX4_TANCI</name>
<reference evidence="1" key="1">
    <citation type="journal article" date="2019" name="Sci. Rep.">
        <title>Draft genome of Tanacetum cinerariifolium, the natural source of mosquito coil.</title>
        <authorList>
            <person name="Yamashiro T."/>
            <person name="Shiraishi A."/>
            <person name="Satake H."/>
            <person name="Nakayama K."/>
        </authorList>
    </citation>
    <scope>NUCLEOTIDE SEQUENCE</scope>
</reference>
<proteinExistence type="predicted"/>
<gene>
    <name evidence="1" type="ORF">Tci_846179</name>
</gene>
<sequence>SVQTDEPNLFGTTIVEVPKELPKVSMLNSCLKKLKFHLASSDMVVKERTTTTAITEGTWGFEHTKACFRDDIIPFVKSLKELFTSFDQRLIDEVTEVQNIFTQMELAVEQHCEEKTKVQIKIENVLQENDRLLTRALSVEIVNIVVHENMKSVCLNVTACACCVINESELKTDFLNNECYDTLLQKYHTLEKHCITLEVNNQLNTEIFQRDTWSSQESVLTFAELFEINNLKAQAQAKDTMILKLKEKLNSLNGDVKDRYVK</sequence>
<feature type="non-terminal residue" evidence="1">
    <location>
        <position position="1"/>
    </location>
</feature>
<dbReference type="EMBL" id="BKCJ011046225">
    <property type="protein sequence ID" value="GFC74209.1"/>
    <property type="molecule type" value="Genomic_DNA"/>
</dbReference>
<accession>A0A699QPX4</accession>
<evidence type="ECO:0000313" key="1">
    <source>
        <dbReference type="EMBL" id="GFC74209.1"/>
    </source>
</evidence>
<protein>
    <submittedName>
        <fullName evidence="1">Uncharacterized protein</fullName>
    </submittedName>
</protein>
<dbReference type="AlphaFoldDB" id="A0A699QPX4"/>
<comment type="caution">
    <text evidence="1">The sequence shown here is derived from an EMBL/GenBank/DDBJ whole genome shotgun (WGS) entry which is preliminary data.</text>
</comment>
<organism evidence="1">
    <name type="scientific">Tanacetum cinerariifolium</name>
    <name type="common">Dalmatian daisy</name>
    <name type="synonym">Chrysanthemum cinerariifolium</name>
    <dbReference type="NCBI Taxonomy" id="118510"/>
    <lineage>
        <taxon>Eukaryota</taxon>
        <taxon>Viridiplantae</taxon>
        <taxon>Streptophyta</taxon>
        <taxon>Embryophyta</taxon>
        <taxon>Tracheophyta</taxon>
        <taxon>Spermatophyta</taxon>
        <taxon>Magnoliopsida</taxon>
        <taxon>eudicotyledons</taxon>
        <taxon>Gunneridae</taxon>
        <taxon>Pentapetalae</taxon>
        <taxon>asterids</taxon>
        <taxon>campanulids</taxon>
        <taxon>Asterales</taxon>
        <taxon>Asteraceae</taxon>
        <taxon>Asteroideae</taxon>
        <taxon>Anthemideae</taxon>
        <taxon>Anthemidinae</taxon>
        <taxon>Tanacetum</taxon>
    </lineage>
</organism>